<dbReference type="PANTHER" id="PTHR13254:SF0">
    <property type="entry name" value="GOLGIN SUBFAMILY A MEMBER 7_ERF4 DOMAIN-CONTAINING PROTEIN"/>
    <property type="match status" value="1"/>
</dbReference>
<feature type="region of interest" description="Disordered" evidence="7">
    <location>
        <begin position="1"/>
        <end position="264"/>
    </location>
</feature>
<feature type="compositionally biased region" description="Polar residues" evidence="7">
    <location>
        <begin position="239"/>
        <end position="252"/>
    </location>
</feature>
<name>A0A8K0XQL8_9AGAR</name>
<comment type="subcellular location">
    <subcellularLocation>
        <location evidence="1">Endoplasmic reticulum membrane</location>
        <topology evidence="1">Peripheral membrane protein</topology>
    </subcellularLocation>
</comment>
<organism evidence="9 10">
    <name type="scientific">Cristinia sonorae</name>
    <dbReference type="NCBI Taxonomy" id="1940300"/>
    <lineage>
        <taxon>Eukaryota</taxon>
        <taxon>Fungi</taxon>
        <taxon>Dikarya</taxon>
        <taxon>Basidiomycota</taxon>
        <taxon>Agaricomycotina</taxon>
        <taxon>Agaricomycetes</taxon>
        <taxon>Agaricomycetidae</taxon>
        <taxon>Agaricales</taxon>
        <taxon>Pleurotineae</taxon>
        <taxon>Stephanosporaceae</taxon>
        <taxon>Cristinia</taxon>
    </lineage>
</organism>
<dbReference type="InterPro" id="IPR019383">
    <property type="entry name" value="Golgin_A_7/ERF4"/>
</dbReference>
<feature type="compositionally biased region" description="Polar residues" evidence="7">
    <location>
        <begin position="33"/>
        <end position="48"/>
    </location>
</feature>
<dbReference type="AlphaFoldDB" id="A0A8K0XQL8"/>
<comment type="caution">
    <text evidence="9">The sequence shown here is derived from an EMBL/GenBank/DDBJ whole genome shotgun (WGS) entry which is preliminary data.</text>
</comment>
<evidence type="ECO:0000313" key="10">
    <source>
        <dbReference type="Proteomes" id="UP000813824"/>
    </source>
</evidence>
<feature type="compositionally biased region" description="Polar residues" evidence="7">
    <location>
        <begin position="154"/>
        <end position="163"/>
    </location>
</feature>
<evidence type="ECO:0000256" key="3">
    <source>
        <dbReference type="ARBA" id="ARBA00011396"/>
    </source>
</evidence>
<evidence type="ECO:0000256" key="5">
    <source>
        <dbReference type="ARBA" id="ARBA00022824"/>
    </source>
</evidence>
<dbReference type="Pfam" id="PF10256">
    <property type="entry name" value="Erf4"/>
    <property type="match status" value="1"/>
</dbReference>
<sequence length="429" mass="47134">MTAPSTLHVQLPPADSQLKSFSDSPPTPYTPRSAASLSQNEDSASMSSAKPPRSPEAQSHHDLASPVGNGGPGSDKAEKSEGGPTPVFAERKGENGYGHSQGQEIELPEMGVAPPDTLPPSPPLTEEVDARDEDNAKQTSPGNLSEHPSDLQEQDITNWQSSVDGRDGSYHEDDLGYSTGNEVTPIDGPGFTPRTEGVSHARQVSTSSSAPPEASHPLRFDVHPPSPPLWEVIQPPPDNNAQPTHGSLSPNNHALRGERPQKAATTRPLIPFSSYYFGPPPLDAAYGTHPIGHIGVHHPREIIRIERDYTGGELVQFAPIYPLELEGRITPTQFLETINTINEILISAHSLRHSMIDNVLAYFTLQLSRFVTRTHYEKEMNRLKLCIEEINRSLYNPLGLNILWPYRVAFMFLEIEYYVSAVFFSCPKH</sequence>
<evidence type="ECO:0000256" key="7">
    <source>
        <dbReference type="SAM" id="MobiDB-lite"/>
    </source>
</evidence>
<dbReference type="GO" id="GO:0005789">
    <property type="term" value="C:endoplasmic reticulum membrane"/>
    <property type="evidence" value="ECO:0007669"/>
    <property type="project" value="UniProtKB-SubCell"/>
</dbReference>
<dbReference type="OrthoDB" id="2190159at2759"/>
<evidence type="ECO:0000256" key="4">
    <source>
        <dbReference type="ARBA" id="ARBA00018463"/>
    </source>
</evidence>
<dbReference type="GO" id="GO:0006612">
    <property type="term" value="P:protein targeting to membrane"/>
    <property type="evidence" value="ECO:0007669"/>
    <property type="project" value="TreeGrafter"/>
</dbReference>
<evidence type="ECO:0000259" key="8">
    <source>
        <dbReference type="Pfam" id="PF10256"/>
    </source>
</evidence>
<dbReference type="GO" id="GO:0031211">
    <property type="term" value="C:endoplasmic reticulum palmitoyltransferase complex"/>
    <property type="evidence" value="ECO:0007669"/>
    <property type="project" value="TreeGrafter"/>
</dbReference>
<keyword evidence="6" id="KW-0472">Membrane</keyword>
<feature type="domain" description="Golgin subfamily A member 7/ERF4" evidence="8">
    <location>
        <begin position="302"/>
        <end position="414"/>
    </location>
</feature>
<dbReference type="PANTHER" id="PTHR13254">
    <property type="entry name" value="GOLGI AUTOANTIGEN, GOLGIN SUBFAMILY A, 7"/>
    <property type="match status" value="1"/>
</dbReference>
<keyword evidence="5" id="KW-0256">Endoplasmic reticulum</keyword>
<protein>
    <recommendedName>
        <fullName evidence="4">Ras modification protein ERF4</fullName>
    </recommendedName>
</protein>
<proteinExistence type="inferred from homology"/>
<evidence type="ECO:0000256" key="2">
    <source>
        <dbReference type="ARBA" id="ARBA00007732"/>
    </source>
</evidence>
<comment type="subunit">
    <text evidence="3">Interacts with ERF2.</text>
</comment>
<evidence type="ECO:0000313" key="9">
    <source>
        <dbReference type="EMBL" id="KAH8101443.1"/>
    </source>
</evidence>
<dbReference type="EMBL" id="JAEVFJ010000012">
    <property type="protein sequence ID" value="KAH8101443.1"/>
    <property type="molecule type" value="Genomic_DNA"/>
</dbReference>
<gene>
    <name evidence="9" type="ORF">BXZ70DRAFT_92662</name>
</gene>
<comment type="similarity">
    <text evidence="2">Belongs to the ERF4 family.</text>
</comment>
<dbReference type="InterPro" id="IPR051371">
    <property type="entry name" value="Ras_palmitoyltransferase"/>
</dbReference>
<keyword evidence="10" id="KW-1185">Reference proteome</keyword>
<accession>A0A8K0XQL8</accession>
<feature type="compositionally biased region" description="Pro residues" evidence="7">
    <location>
        <begin position="224"/>
        <end position="238"/>
    </location>
</feature>
<dbReference type="Proteomes" id="UP000813824">
    <property type="component" value="Unassembled WGS sequence"/>
</dbReference>
<evidence type="ECO:0000256" key="1">
    <source>
        <dbReference type="ARBA" id="ARBA00004406"/>
    </source>
</evidence>
<feature type="compositionally biased region" description="Basic and acidic residues" evidence="7">
    <location>
        <begin position="164"/>
        <end position="174"/>
    </location>
</feature>
<evidence type="ECO:0000256" key="6">
    <source>
        <dbReference type="ARBA" id="ARBA00023136"/>
    </source>
</evidence>
<reference evidence="9" key="1">
    <citation type="journal article" date="2021" name="New Phytol.">
        <title>Evolutionary innovations through gain and loss of genes in the ectomycorrhizal Boletales.</title>
        <authorList>
            <person name="Wu G."/>
            <person name="Miyauchi S."/>
            <person name="Morin E."/>
            <person name="Kuo A."/>
            <person name="Drula E."/>
            <person name="Varga T."/>
            <person name="Kohler A."/>
            <person name="Feng B."/>
            <person name="Cao Y."/>
            <person name="Lipzen A."/>
            <person name="Daum C."/>
            <person name="Hundley H."/>
            <person name="Pangilinan J."/>
            <person name="Johnson J."/>
            <person name="Barry K."/>
            <person name="LaButti K."/>
            <person name="Ng V."/>
            <person name="Ahrendt S."/>
            <person name="Min B."/>
            <person name="Choi I.G."/>
            <person name="Park H."/>
            <person name="Plett J.M."/>
            <person name="Magnuson J."/>
            <person name="Spatafora J.W."/>
            <person name="Nagy L.G."/>
            <person name="Henrissat B."/>
            <person name="Grigoriev I.V."/>
            <person name="Yang Z.L."/>
            <person name="Xu J."/>
            <person name="Martin F.M."/>
        </authorList>
    </citation>
    <scope>NUCLEOTIDE SEQUENCE</scope>
    <source>
        <strain evidence="9">KKN 215</strain>
    </source>
</reference>